<dbReference type="Proteomes" id="UP000664417">
    <property type="component" value="Unassembled WGS sequence"/>
</dbReference>
<dbReference type="GO" id="GO:0009063">
    <property type="term" value="P:amino acid catabolic process"/>
    <property type="evidence" value="ECO:0007669"/>
    <property type="project" value="TreeGrafter"/>
</dbReference>
<proteinExistence type="inferred from homology"/>
<dbReference type="InterPro" id="IPR050281">
    <property type="entry name" value="Flavin_monoamine_oxidase"/>
</dbReference>
<dbReference type="Pfam" id="PF01593">
    <property type="entry name" value="Amino_oxidase"/>
    <property type="match status" value="1"/>
</dbReference>
<sequence length="560" mass="62505">MRQGKQGGITRRTFLEQVGRVGGAAALYETMTAMGLVNKPEAWAGPPKIPQKASRQSSVVILGAGIGGLTAAYELSRAGYVVRVLEAQDRYGGRSHTVRRGDTVIEETPQFGRTQQTCQFDEGLYLNMGPGRLPYHHRRVLHYCQELNVALEPYIMNTTANLFQTDQAFAGGAQVYRQVDYDTRGYIAEMLAKAVNRRALDDMLNEEDKANLLSLLKTFGNLGQPSNACNDLTYCGSNRTGCRFPLTVFNQEDCLGEPPLPLQSLLRSEFWLNSFYQPDDFPWQPTLFQPVGGMDKIVEGFVEQVGDLVTLSAPVTRIDIHDNHVNVYYRLNGSEMMTTADHCISNIPIPVLQHMNVNFTQEYRAAVNQGRFADTCKVGWQANTRFWENDTNQIYGGISWINHNMTQMWYPSNDYFTAKGTLTGTYNFSNRARTLAAQSLAERLQTARSGAVNLHPEFRDFGIVPEELGLSIAWKQVPYQRGGWAEWQPDSTADRDAYARLLAPDRRFFMVGDQVSSLPGWQEGAMMSAQHVVEQIAGVRPKTVPVVGSAPNSRALTQGS</sequence>
<dbReference type="InterPro" id="IPR002937">
    <property type="entry name" value="Amino_oxidase"/>
</dbReference>
<dbReference type="PANTHER" id="PTHR10742">
    <property type="entry name" value="FLAVIN MONOAMINE OXIDASE"/>
    <property type="match status" value="1"/>
</dbReference>
<dbReference type="SUPFAM" id="SSF54373">
    <property type="entry name" value="FAD-linked reductases, C-terminal domain"/>
    <property type="match status" value="1"/>
</dbReference>
<evidence type="ECO:0000259" key="7">
    <source>
        <dbReference type="Pfam" id="PF01593"/>
    </source>
</evidence>
<evidence type="ECO:0000256" key="1">
    <source>
        <dbReference type="ARBA" id="ARBA00004814"/>
    </source>
</evidence>
<reference evidence="8" key="1">
    <citation type="submission" date="2021-03" db="EMBL/GenBank/DDBJ databases">
        <authorList>
            <person name="Wang G."/>
        </authorList>
    </citation>
    <scope>NUCLEOTIDE SEQUENCE</scope>
    <source>
        <strain evidence="8">KCTC 12899</strain>
    </source>
</reference>
<protein>
    <recommendedName>
        <fullName evidence="4">Tryptophan 2-monooxygenase</fullName>
        <ecNumber evidence="3">1.13.12.3</ecNumber>
    </recommendedName>
</protein>
<accession>A0A8J7U539</accession>
<dbReference type="SUPFAM" id="SSF51905">
    <property type="entry name" value="FAD/NAD(P)-binding domain"/>
    <property type="match status" value="1"/>
</dbReference>
<evidence type="ECO:0000256" key="2">
    <source>
        <dbReference type="ARBA" id="ARBA00005833"/>
    </source>
</evidence>
<keyword evidence="5" id="KW-0073">Auxin biosynthesis</keyword>
<dbReference type="GO" id="GO:0009851">
    <property type="term" value="P:auxin biosynthetic process"/>
    <property type="evidence" value="ECO:0007669"/>
    <property type="project" value="UniProtKB-KW"/>
</dbReference>
<comment type="pathway">
    <text evidence="1">Plant hormone metabolism; auxin biosynthesis.</text>
</comment>
<dbReference type="EC" id="1.13.12.3" evidence="3"/>
<evidence type="ECO:0000313" key="8">
    <source>
        <dbReference type="EMBL" id="MBO1321302.1"/>
    </source>
</evidence>
<dbReference type="Gene3D" id="3.90.660.10">
    <property type="match status" value="1"/>
</dbReference>
<feature type="domain" description="Amine oxidase" evidence="7">
    <location>
        <begin position="66"/>
        <end position="536"/>
    </location>
</feature>
<evidence type="ECO:0000256" key="5">
    <source>
        <dbReference type="ARBA" id="ARBA00023070"/>
    </source>
</evidence>
<organism evidence="8 9">
    <name type="scientific">Acanthopleuribacter pedis</name>
    <dbReference type="NCBI Taxonomy" id="442870"/>
    <lineage>
        <taxon>Bacteria</taxon>
        <taxon>Pseudomonadati</taxon>
        <taxon>Acidobacteriota</taxon>
        <taxon>Holophagae</taxon>
        <taxon>Acanthopleuribacterales</taxon>
        <taxon>Acanthopleuribacteraceae</taxon>
        <taxon>Acanthopleuribacter</taxon>
    </lineage>
</organism>
<evidence type="ECO:0000256" key="4">
    <source>
        <dbReference type="ARBA" id="ARBA00017871"/>
    </source>
</evidence>
<comment type="catalytic activity">
    <reaction evidence="6">
        <text>L-tryptophan + O2 = indole-3-acetamide + CO2 + H2O</text>
        <dbReference type="Rhea" id="RHEA:16165"/>
        <dbReference type="ChEBI" id="CHEBI:15377"/>
        <dbReference type="ChEBI" id="CHEBI:15379"/>
        <dbReference type="ChEBI" id="CHEBI:16031"/>
        <dbReference type="ChEBI" id="CHEBI:16526"/>
        <dbReference type="ChEBI" id="CHEBI:57912"/>
        <dbReference type="EC" id="1.13.12.3"/>
    </reaction>
</comment>
<dbReference type="PROSITE" id="PS51318">
    <property type="entry name" value="TAT"/>
    <property type="match status" value="1"/>
</dbReference>
<gene>
    <name evidence="8" type="ORF">J3U88_22670</name>
</gene>
<keyword evidence="9" id="KW-1185">Reference proteome</keyword>
<dbReference type="GO" id="GO:0001716">
    <property type="term" value="F:L-amino-acid oxidase activity"/>
    <property type="evidence" value="ECO:0007669"/>
    <property type="project" value="TreeGrafter"/>
</dbReference>
<evidence type="ECO:0000256" key="3">
    <source>
        <dbReference type="ARBA" id="ARBA00012535"/>
    </source>
</evidence>
<dbReference type="Gene3D" id="3.50.50.60">
    <property type="entry name" value="FAD/NAD(P)-binding domain"/>
    <property type="match status" value="1"/>
</dbReference>
<dbReference type="GO" id="GO:0050361">
    <property type="term" value="F:tryptophan 2-monooxygenase activity"/>
    <property type="evidence" value="ECO:0007669"/>
    <property type="project" value="UniProtKB-EC"/>
</dbReference>
<comment type="caution">
    <text evidence="8">The sequence shown here is derived from an EMBL/GenBank/DDBJ whole genome shotgun (WGS) entry which is preliminary data.</text>
</comment>
<name>A0A8J7U539_9BACT</name>
<dbReference type="RefSeq" id="WP_207861276.1">
    <property type="nucleotide sequence ID" value="NZ_JAFREP010000023.1"/>
</dbReference>
<dbReference type="PANTHER" id="PTHR10742:SF342">
    <property type="entry name" value="AMINE OXIDASE"/>
    <property type="match status" value="1"/>
</dbReference>
<dbReference type="EMBL" id="JAFREP010000023">
    <property type="protein sequence ID" value="MBO1321302.1"/>
    <property type="molecule type" value="Genomic_DNA"/>
</dbReference>
<comment type="similarity">
    <text evidence="2">Belongs to the tryptophan 2-monooxygenase family.</text>
</comment>
<dbReference type="InterPro" id="IPR036188">
    <property type="entry name" value="FAD/NAD-bd_sf"/>
</dbReference>
<evidence type="ECO:0000256" key="6">
    <source>
        <dbReference type="ARBA" id="ARBA00047321"/>
    </source>
</evidence>
<dbReference type="AlphaFoldDB" id="A0A8J7U539"/>
<dbReference type="InterPro" id="IPR006311">
    <property type="entry name" value="TAT_signal"/>
</dbReference>
<dbReference type="Gene3D" id="1.20.1440.240">
    <property type="match status" value="1"/>
</dbReference>
<evidence type="ECO:0000313" key="9">
    <source>
        <dbReference type="Proteomes" id="UP000664417"/>
    </source>
</evidence>